<dbReference type="AlphaFoldDB" id="A0A075MLS9"/>
<dbReference type="OrthoDB" id="372429at2157"/>
<reference evidence="1 2" key="1">
    <citation type="journal article" date="2014" name="PLoS ONE">
        <title>Genome Sequence of Candidatus Nitrososphaera evergladensis from Group I.1b Enriched from Everglades Soil Reveals Novel Genomic Features of the Ammonia-Oxidizing Archaea.</title>
        <authorList>
            <person name="Zhalnina K.V."/>
            <person name="Dias R."/>
            <person name="Leonard M.T."/>
            <person name="Dorr de Quadros P."/>
            <person name="Camargo F.A."/>
            <person name="Drew J.C."/>
            <person name="Farmerie W.G."/>
            <person name="Daroub S.H."/>
            <person name="Triplett E.W."/>
        </authorList>
    </citation>
    <scope>NUCLEOTIDE SEQUENCE [LARGE SCALE GENOMIC DNA]</scope>
    <source>
        <strain evidence="1 2">SR1</strain>
    </source>
</reference>
<sequence>MEQADESLPELLELNYFSFSLMKNNREFSLHVESSDFGLSIDFAMKYGEFYDIVNLMQAVLYDDGYKGGPKDLDYLEFEKDNENGEYCLVIGKYVSSFSLYFKDDMEAKKFLSEFQRIAGAFDK</sequence>
<evidence type="ECO:0000313" key="2">
    <source>
        <dbReference type="Proteomes" id="UP000028194"/>
    </source>
</evidence>
<gene>
    <name evidence="1" type="ORF">NTE_00011</name>
</gene>
<accession>A0A075MLS9</accession>
<evidence type="ECO:0000313" key="1">
    <source>
        <dbReference type="EMBL" id="AIF82095.1"/>
    </source>
</evidence>
<name>A0A075MLS9_9ARCH</name>
<dbReference type="EMBL" id="CP007174">
    <property type="protein sequence ID" value="AIF82095.1"/>
    <property type="molecule type" value="Genomic_DNA"/>
</dbReference>
<organism evidence="1 2">
    <name type="scientific">Candidatus Nitrososphaera evergladensis SR1</name>
    <dbReference type="NCBI Taxonomy" id="1459636"/>
    <lineage>
        <taxon>Archaea</taxon>
        <taxon>Nitrososphaerota</taxon>
        <taxon>Nitrososphaeria</taxon>
        <taxon>Nitrososphaerales</taxon>
        <taxon>Nitrososphaeraceae</taxon>
        <taxon>Nitrososphaera</taxon>
    </lineage>
</organism>
<dbReference type="Proteomes" id="UP000028194">
    <property type="component" value="Chromosome"/>
</dbReference>
<dbReference type="STRING" id="1459636.NTE_00011"/>
<keyword evidence="2" id="KW-1185">Reference proteome</keyword>
<proteinExistence type="predicted"/>
<dbReference type="HOGENOM" id="CLU_1998817_0_0_2"/>
<dbReference type="KEGG" id="nev:NTE_00011"/>
<protein>
    <submittedName>
        <fullName evidence="1">Uncharacterized protein</fullName>
    </submittedName>
</protein>
<dbReference type="GeneID" id="41595965"/>
<dbReference type="RefSeq" id="WP_148699166.1">
    <property type="nucleotide sequence ID" value="NZ_CP007174.1"/>
</dbReference>